<dbReference type="EMBL" id="JACHOR010000001">
    <property type="protein sequence ID" value="MBB5744692.1"/>
    <property type="molecule type" value="Genomic_DNA"/>
</dbReference>
<dbReference type="PANTHER" id="PTHR30238">
    <property type="entry name" value="MEMBRANE BOUND PREDICTED REDOX MODULATOR"/>
    <property type="match status" value="1"/>
</dbReference>
<name>A0A7W9CGC6_9CAUL</name>
<reference evidence="8 9" key="1">
    <citation type="submission" date="2020-08" db="EMBL/GenBank/DDBJ databases">
        <title>Genomic Encyclopedia of Type Strains, Phase IV (KMG-IV): sequencing the most valuable type-strain genomes for metagenomic binning, comparative biology and taxonomic classification.</title>
        <authorList>
            <person name="Goeker M."/>
        </authorList>
    </citation>
    <scope>NUCLEOTIDE SEQUENCE [LARGE SCALE GENOMIC DNA]</scope>
    <source>
        <strain evidence="8 9">DSM 4737</strain>
    </source>
</reference>
<dbReference type="InterPro" id="IPR005496">
    <property type="entry name" value="Integral_membrane_TerC"/>
</dbReference>
<feature type="transmembrane region" description="Helical" evidence="7">
    <location>
        <begin position="205"/>
        <end position="227"/>
    </location>
</feature>
<evidence type="ECO:0000256" key="2">
    <source>
        <dbReference type="ARBA" id="ARBA00007511"/>
    </source>
</evidence>
<keyword evidence="3 7" id="KW-0812">Transmembrane</keyword>
<feature type="compositionally biased region" description="Basic and acidic residues" evidence="6">
    <location>
        <begin position="272"/>
        <end position="289"/>
    </location>
</feature>
<feature type="transmembrane region" description="Helical" evidence="7">
    <location>
        <begin position="60"/>
        <end position="81"/>
    </location>
</feature>
<evidence type="ECO:0000256" key="7">
    <source>
        <dbReference type="SAM" id="Phobius"/>
    </source>
</evidence>
<keyword evidence="5 7" id="KW-0472">Membrane</keyword>
<proteinExistence type="inferred from homology"/>
<evidence type="ECO:0000256" key="4">
    <source>
        <dbReference type="ARBA" id="ARBA00022989"/>
    </source>
</evidence>
<gene>
    <name evidence="8" type="ORF">GGR13_000264</name>
</gene>
<sequence>MLESITPLLSDPAAWAALVTLIIMEVVLGIDNLIFISILSNKLPENQRQKVRRIGIGLALIMRLALLSIIAWLVGLTATVIDLGIVGPLGENGEPAFETAFSWKDLILLAGGLFLMWKATKEIHHTVDPTPSHDVLDKKSVVINNAGAAIFQIILLDLVFSIDSILTAIGMTEHLPIMVVAVLVAVGVMLLAADPLANFINKNPTVVMLALGFLLMIGMVLIADAFGVHVPKGYIYAAMAFSALVEGLNMLSRKSGSKREKAELARAQANEAEARAQTAEKEAAADPTR</sequence>
<evidence type="ECO:0000313" key="9">
    <source>
        <dbReference type="Proteomes" id="UP000545037"/>
    </source>
</evidence>
<dbReference type="GO" id="GO:0016020">
    <property type="term" value="C:membrane"/>
    <property type="evidence" value="ECO:0007669"/>
    <property type="project" value="UniProtKB-SubCell"/>
</dbReference>
<dbReference type="Proteomes" id="UP000545037">
    <property type="component" value="Unassembled WGS sequence"/>
</dbReference>
<dbReference type="Pfam" id="PF03741">
    <property type="entry name" value="TerC"/>
    <property type="match status" value="1"/>
</dbReference>
<keyword evidence="4 7" id="KW-1133">Transmembrane helix</keyword>
<feature type="transmembrane region" description="Helical" evidence="7">
    <location>
        <begin position="141"/>
        <end position="162"/>
    </location>
</feature>
<dbReference type="PANTHER" id="PTHR30238:SF4">
    <property type="entry name" value="SLL1022 PROTEIN"/>
    <property type="match status" value="1"/>
</dbReference>
<feature type="region of interest" description="Disordered" evidence="6">
    <location>
        <begin position="259"/>
        <end position="289"/>
    </location>
</feature>
<comment type="similarity">
    <text evidence="2">Belongs to the TerC family.</text>
</comment>
<comment type="subcellular location">
    <subcellularLocation>
        <location evidence="1">Membrane</location>
        <topology evidence="1">Multi-pass membrane protein</topology>
    </subcellularLocation>
</comment>
<evidence type="ECO:0000313" key="8">
    <source>
        <dbReference type="EMBL" id="MBB5744692.1"/>
    </source>
</evidence>
<feature type="transmembrane region" description="Helical" evidence="7">
    <location>
        <begin position="101"/>
        <end position="120"/>
    </location>
</feature>
<organism evidence="8 9">
    <name type="scientific">Brevundimonas variabilis</name>
    <dbReference type="NCBI Taxonomy" id="74312"/>
    <lineage>
        <taxon>Bacteria</taxon>
        <taxon>Pseudomonadati</taxon>
        <taxon>Pseudomonadota</taxon>
        <taxon>Alphaproteobacteria</taxon>
        <taxon>Caulobacterales</taxon>
        <taxon>Caulobacteraceae</taxon>
        <taxon>Brevundimonas</taxon>
    </lineage>
</organism>
<feature type="transmembrane region" description="Helical" evidence="7">
    <location>
        <begin position="233"/>
        <end position="251"/>
    </location>
</feature>
<keyword evidence="9" id="KW-1185">Reference proteome</keyword>
<dbReference type="AlphaFoldDB" id="A0A7W9CGC6"/>
<evidence type="ECO:0000256" key="6">
    <source>
        <dbReference type="SAM" id="MobiDB-lite"/>
    </source>
</evidence>
<dbReference type="RefSeq" id="WP_183211662.1">
    <property type="nucleotide sequence ID" value="NZ_JACHOR010000001.1"/>
</dbReference>
<feature type="transmembrane region" description="Helical" evidence="7">
    <location>
        <begin position="12"/>
        <end position="39"/>
    </location>
</feature>
<evidence type="ECO:0000256" key="3">
    <source>
        <dbReference type="ARBA" id="ARBA00022692"/>
    </source>
</evidence>
<evidence type="ECO:0000256" key="1">
    <source>
        <dbReference type="ARBA" id="ARBA00004141"/>
    </source>
</evidence>
<protein>
    <submittedName>
        <fullName evidence="8">Putative tellurium resistance membrane protein TerC</fullName>
    </submittedName>
</protein>
<accession>A0A7W9CGC6</accession>
<evidence type="ECO:0000256" key="5">
    <source>
        <dbReference type="ARBA" id="ARBA00023136"/>
    </source>
</evidence>
<feature type="transmembrane region" description="Helical" evidence="7">
    <location>
        <begin position="174"/>
        <end position="193"/>
    </location>
</feature>
<comment type="caution">
    <text evidence="8">The sequence shown here is derived from an EMBL/GenBank/DDBJ whole genome shotgun (WGS) entry which is preliminary data.</text>
</comment>